<proteinExistence type="predicted"/>
<sequence length="199" mass="21720">MQSSANDIIITLAVPETNATSTRRALAGSCVCGRSLSMRRAARVKTATCRALGRTSGARVKVTMYRRSRRDRRAPSNLPFVVFDATDTVLRRPKPLLTVTTDAAATFGRKRFKNPIQPSTQQVLGRIALASADSKVPALPLTNTLVPNSPPLAEYKSIAGSAALVSHNWVESRREQFSFRYLETIKAATGRPARAARPR</sequence>
<dbReference type="Proteomes" id="UP000299102">
    <property type="component" value="Unassembled WGS sequence"/>
</dbReference>
<reference evidence="1 2" key="1">
    <citation type="journal article" date="2019" name="Commun. Biol.">
        <title>The bagworm genome reveals a unique fibroin gene that provides high tensile strength.</title>
        <authorList>
            <person name="Kono N."/>
            <person name="Nakamura H."/>
            <person name="Ohtoshi R."/>
            <person name="Tomita M."/>
            <person name="Numata K."/>
            <person name="Arakawa K."/>
        </authorList>
    </citation>
    <scope>NUCLEOTIDE SEQUENCE [LARGE SCALE GENOMIC DNA]</scope>
</reference>
<gene>
    <name evidence="1" type="ORF">EVAR_886_1</name>
</gene>
<accession>A0A4C1SEI9</accession>
<dbReference type="EMBL" id="BGZK01000005">
    <property type="protein sequence ID" value="GBP00286.1"/>
    <property type="molecule type" value="Genomic_DNA"/>
</dbReference>
<dbReference type="AlphaFoldDB" id="A0A4C1SEI9"/>
<keyword evidence="2" id="KW-1185">Reference proteome</keyword>
<comment type="caution">
    <text evidence="1">The sequence shown here is derived from an EMBL/GenBank/DDBJ whole genome shotgun (WGS) entry which is preliminary data.</text>
</comment>
<protein>
    <submittedName>
        <fullName evidence="1">Uncharacterized protein</fullName>
    </submittedName>
</protein>
<name>A0A4C1SEI9_EUMVA</name>
<organism evidence="1 2">
    <name type="scientific">Eumeta variegata</name>
    <name type="common">Bagworm moth</name>
    <name type="synonym">Eumeta japonica</name>
    <dbReference type="NCBI Taxonomy" id="151549"/>
    <lineage>
        <taxon>Eukaryota</taxon>
        <taxon>Metazoa</taxon>
        <taxon>Ecdysozoa</taxon>
        <taxon>Arthropoda</taxon>
        <taxon>Hexapoda</taxon>
        <taxon>Insecta</taxon>
        <taxon>Pterygota</taxon>
        <taxon>Neoptera</taxon>
        <taxon>Endopterygota</taxon>
        <taxon>Lepidoptera</taxon>
        <taxon>Glossata</taxon>
        <taxon>Ditrysia</taxon>
        <taxon>Tineoidea</taxon>
        <taxon>Psychidae</taxon>
        <taxon>Oiketicinae</taxon>
        <taxon>Eumeta</taxon>
    </lineage>
</organism>
<evidence type="ECO:0000313" key="1">
    <source>
        <dbReference type="EMBL" id="GBP00286.1"/>
    </source>
</evidence>
<evidence type="ECO:0000313" key="2">
    <source>
        <dbReference type="Proteomes" id="UP000299102"/>
    </source>
</evidence>